<evidence type="ECO:0000313" key="1">
    <source>
        <dbReference type="EMBL" id="GBO26944.1"/>
    </source>
</evidence>
<name>A0A4Y2VRX6_ARAVE</name>
<keyword evidence="2" id="KW-1185">Reference proteome</keyword>
<gene>
    <name evidence="1" type="ORF">AVEN_32501_1</name>
</gene>
<dbReference type="AlphaFoldDB" id="A0A4Y2VRX6"/>
<sequence>MTSMMKGPTQLQVQLQLGTTFRQQHPDLSLIKPTLLPIYNTNCCKSSSPAKHDQNSKDCRQRTKTMSQIQLHCMTVTGDKLSTTRSLRQVHLMVMEFYLS</sequence>
<accession>A0A4Y2VRX6</accession>
<dbReference type="EMBL" id="BGPR01049942">
    <property type="protein sequence ID" value="GBO26944.1"/>
    <property type="molecule type" value="Genomic_DNA"/>
</dbReference>
<organism evidence="1 2">
    <name type="scientific">Araneus ventricosus</name>
    <name type="common">Orbweaver spider</name>
    <name type="synonym">Epeira ventricosa</name>
    <dbReference type="NCBI Taxonomy" id="182803"/>
    <lineage>
        <taxon>Eukaryota</taxon>
        <taxon>Metazoa</taxon>
        <taxon>Ecdysozoa</taxon>
        <taxon>Arthropoda</taxon>
        <taxon>Chelicerata</taxon>
        <taxon>Arachnida</taxon>
        <taxon>Araneae</taxon>
        <taxon>Araneomorphae</taxon>
        <taxon>Entelegynae</taxon>
        <taxon>Araneoidea</taxon>
        <taxon>Araneidae</taxon>
        <taxon>Araneus</taxon>
    </lineage>
</organism>
<reference evidence="1 2" key="1">
    <citation type="journal article" date="2019" name="Sci. Rep.">
        <title>Orb-weaving spider Araneus ventricosus genome elucidates the spidroin gene catalogue.</title>
        <authorList>
            <person name="Kono N."/>
            <person name="Nakamura H."/>
            <person name="Ohtoshi R."/>
            <person name="Moran D.A.P."/>
            <person name="Shinohara A."/>
            <person name="Yoshida Y."/>
            <person name="Fujiwara M."/>
            <person name="Mori M."/>
            <person name="Tomita M."/>
            <person name="Arakawa K."/>
        </authorList>
    </citation>
    <scope>NUCLEOTIDE SEQUENCE [LARGE SCALE GENOMIC DNA]</scope>
</reference>
<evidence type="ECO:0000313" key="2">
    <source>
        <dbReference type="Proteomes" id="UP000499080"/>
    </source>
</evidence>
<dbReference type="Proteomes" id="UP000499080">
    <property type="component" value="Unassembled WGS sequence"/>
</dbReference>
<proteinExistence type="predicted"/>
<comment type="caution">
    <text evidence="1">The sequence shown here is derived from an EMBL/GenBank/DDBJ whole genome shotgun (WGS) entry which is preliminary data.</text>
</comment>
<protein>
    <submittedName>
        <fullName evidence="1">Uncharacterized protein</fullName>
    </submittedName>
</protein>